<dbReference type="InterPro" id="IPR058196">
    <property type="entry name" value="zf-C2H2_STOP1/2_C"/>
</dbReference>
<evidence type="ECO:0000256" key="10">
    <source>
        <dbReference type="SAM" id="MobiDB-lite"/>
    </source>
</evidence>
<evidence type="ECO:0000256" key="9">
    <source>
        <dbReference type="PROSITE-ProRule" id="PRU00042"/>
    </source>
</evidence>
<keyword evidence="13" id="KW-1185">Reference proteome</keyword>
<keyword evidence="7" id="KW-0804">Transcription</keyword>
<keyword evidence="5" id="KW-0862">Zinc</keyword>
<evidence type="ECO:0000313" key="12">
    <source>
        <dbReference type="EMBL" id="CAI9109472.1"/>
    </source>
</evidence>
<dbReference type="Pfam" id="PF23118">
    <property type="entry name" value="zf-C2H2_STOP2_C"/>
    <property type="match status" value="1"/>
</dbReference>
<dbReference type="PANTHER" id="PTHR46352">
    <property type="entry name" value="PROTEIN SENSITIVE TO PROTON RHIZOTOXICITY 1"/>
    <property type="match status" value="1"/>
</dbReference>
<name>A0AAV1DQ48_OLDCO</name>
<evidence type="ECO:0000313" key="13">
    <source>
        <dbReference type="Proteomes" id="UP001161247"/>
    </source>
</evidence>
<dbReference type="SUPFAM" id="SSF57667">
    <property type="entry name" value="beta-beta-alpha zinc fingers"/>
    <property type="match status" value="1"/>
</dbReference>
<dbReference type="PROSITE" id="PS50157">
    <property type="entry name" value="ZINC_FINGER_C2H2_2"/>
    <property type="match status" value="1"/>
</dbReference>
<dbReference type="PROSITE" id="PS00028">
    <property type="entry name" value="ZINC_FINGER_C2H2_1"/>
    <property type="match status" value="1"/>
</dbReference>
<evidence type="ECO:0000256" key="1">
    <source>
        <dbReference type="ARBA" id="ARBA00004123"/>
    </source>
</evidence>
<dbReference type="GO" id="GO:0010447">
    <property type="term" value="P:response to acidic pH"/>
    <property type="evidence" value="ECO:0007669"/>
    <property type="project" value="InterPro"/>
</dbReference>
<comment type="subcellular location">
    <subcellularLocation>
        <location evidence="1">Nucleus</location>
    </subcellularLocation>
</comment>
<accession>A0AAV1DQ48</accession>
<dbReference type="GO" id="GO:0010044">
    <property type="term" value="P:response to aluminum ion"/>
    <property type="evidence" value="ECO:0007669"/>
    <property type="project" value="InterPro"/>
</dbReference>
<dbReference type="PANTHER" id="PTHR46352:SF14">
    <property type="entry name" value="PROTEIN SENSITIVE TO PROTON RHIZOTOXICITY 2-LIKE"/>
    <property type="match status" value="1"/>
</dbReference>
<dbReference type="Pfam" id="PF00096">
    <property type="entry name" value="zf-C2H2"/>
    <property type="match status" value="1"/>
</dbReference>
<dbReference type="Gene3D" id="3.30.160.60">
    <property type="entry name" value="Classic Zinc Finger"/>
    <property type="match status" value="2"/>
</dbReference>
<feature type="region of interest" description="Disordered" evidence="10">
    <location>
        <begin position="1"/>
        <end position="26"/>
    </location>
</feature>
<dbReference type="InterPro" id="IPR044300">
    <property type="entry name" value="STOP1/2"/>
</dbReference>
<evidence type="ECO:0000256" key="2">
    <source>
        <dbReference type="ARBA" id="ARBA00022723"/>
    </source>
</evidence>
<keyword evidence="6" id="KW-0805">Transcription regulation</keyword>
<dbReference type="InterPro" id="IPR036236">
    <property type="entry name" value="Znf_C2H2_sf"/>
</dbReference>
<evidence type="ECO:0000256" key="4">
    <source>
        <dbReference type="ARBA" id="ARBA00022771"/>
    </source>
</evidence>
<evidence type="ECO:0000256" key="5">
    <source>
        <dbReference type="ARBA" id="ARBA00022833"/>
    </source>
</evidence>
<evidence type="ECO:0000256" key="7">
    <source>
        <dbReference type="ARBA" id="ARBA00023163"/>
    </source>
</evidence>
<feature type="compositionally biased region" description="Low complexity" evidence="10">
    <location>
        <begin position="17"/>
        <end position="26"/>
    </location>
</feature>
<reference evidence="12" key="1">
    <citation type="submission" date="2023-03" db="EMBL/GenBank/DDBJ databases">
        <authorList>
            <person name="Julca I."/>
        </authorList>
    </citation>
    <scope>NUCLEOTIDE SEQUENCE</scope>
</reference>
<dbReference type="InterPro" id="IPR059161">
    <property type="entry name" value="Znf-C2H2_STOP1/2_3rd"/>
</dbReference>
<keyword evidence="8" id="KW-0539">Nucleus</keyword>
<dbReference type="AlphaFoldDB" id="A0AAV1DQ48"/>
<dbReference type="EMBL" id="OX459123">
    <property type="protein sequence ID" value="CAI9109472.1"/>
    <property type="molecule type" value="Genomic_DNA"/>
</dbReference>
<keyword evidence="4 9" id="KW-0863">Zinc-finger</keyword>
<dbReference type="FunFam" id="3.30.160.60:FF:000100">
    <property type="entry name" value="Zinc finger 45-like"/>
    <property type="match status" value="1"/>
</dbReference>
<dbReference type="Pfam" id="PF23115">
    <property type="entry name" value="zf-C2H2_STOP2_3rd"/>
    <property type="match status" value="1"/>
</dbReference>
<sequence>MSFLGSLPSSAKPPGPATADGGAADPSLPLKNLSAVQTRMDTLQKFLSVSVQSNTLISKDHMDMVSTEIASAIHQIIVNGAALLACAQTPNFASVSSVPESTRVDTSVVLVEKELEKLIDPKMEAVEEEIGDDYEILELDAVELLAEHVHFCEICGKGFKRDANLRMHMRAHGNQFKTPEALAKPEKCSDAGLIGGGLMRKTRFSCPYVGCNRNKQHKKFRPLKSAVCVKNHFKRSHCPKMYSCNRCNKKSFSVLADLKSHLKHCGETKWKCSCGTSFSRKDKLFGHMALFEGHMPAVAEEEGGEKGKGVVVTVEVDDDDDEDSHPAVKETDMEMEMDVDNGFFDGLLDGFGSMESYSFQDLLSSSSPNVVPNTEMDDGFFNF</sequence>
<keyword evidence="2" id="KW-0479">Metal-binding</keyword>
<dbReference type="InterPro" id="IPR013087">
    <property type="entry name" value="Znf_C2H2_type"/>
</dbReference>
<evidence type="ECO:0000256" key="3">
    <source>
        <dbReference type="ARBA" id="ARBA00022737"/>
    </source>
</evidence>
<evidence type="ECO:0000256" key="6">
    <source>
        <dbReference type="ARBA" id="ARBA00023015"/>
    </source>
</evidence>
<dbReference type="GO" id="GO:0008270">
    <property type="term" value="F:zinc ion binding"/>
    <property type="evidence" value="ECO:0007669"/>
    <property type="project" value="UniProtKB-KW"/>
</dbReference>
<feature type="domain" description="C2H2-type" evidence="11">
    <location>
        <begin position="150"/>
        <end position="177"/>
    </location>
</feature>
<evidence type="ECO:0000256" key="8">
    <source>
        <dbReference type="ARBA" id="ARBA00023242"/>
    </source>
</evidence>
<protein>
    <submittedName>
        <fullName evidence="12">OLC1v1009294C1</fullName>
    </submittedName>
</protein>
<organism evidence="12 13">
    <name type="scientific">Oldenlandia corymbosa var. corymbosa</name>
    <dbReference type="NCBI Taxonomy" id="529605"/>
    <lineage>
        <taxon>Eukaryota</taxon>
        <taxon>Viridiplantae</taxon>
        <taxon>Streptophyta</taxon>
        <taxon>Embryophyta</taxon>
        <taxon>Tracheophyta</taxon>
        <taxon>Spermatophyta</taxon>
        <taxon>Magnoliopsida</taxon>
        <taxon>eudicotyledons</taxon>
        <taxon>Gunneridae</taxon>
        <taxon>Pentapetalae</taxon>
        <taxon>asterids</taxon>
        <taxon>lamiids</taxon>
        <taxon>Gentianales</taxon>
        <taxon>Rubiaceae</taxon>
        <taxon>Rubioideae</taxon>
        <taxon>Spermacoceae</taxon>
        <taxon>Hedyotis-Oldenlandia complex</taxon>
        <taxon>Oldenlandia</taxon>
    </lineage>
</organism>
<evidence type="ECO:0000259" key="11">
    <source>
        <dbReference type="PROSITE" id="PS50157"/>
    </source>
</evidence>
<dbReference type="SMART" id="SM00355">
    <property type="entry name" value="ZnF_C2H2"/>
    <property type="match status" value="4"/>
</dbReference>
<dbReference type="Proteomes" id="UP001161247">
    <property type="component" value="Chromosome 6"/>
</dbReference>
<proteinExistence type="predicted"/>
<keyword evidence="3" id="KW-0677">Repeat</keyword>
<gene>
    <name evidence="12" type="ORF">OLC1_LOCUS17369</name>
</gene>